<sequence length="161" mass="18123">MPECIGRIRRLNGAAVSVQCRAGRRNHQRHDQGRGVKRRIEIAPAISPVFAQRAHRGGADRYRALFAALANHRQRPDRSRLRTLRRQRQITPQVLTPQVLTPGMRRLVAPQPGVAHQQDRRARGAPLPGFGLIPVPTRAVRATSAARIERGPQSRRAMKRK</sequence>
<protein>
    <submittedName>
        <fullName evidence="2">Uncharacterized protein</fullName>
    </submittedName>
</protein>
<name>A0A972SNM6_9BURK</name>
<evidence type="ECO:0000313" key="2">
    <source>
        <dbReference type="EMBL" id="NPT61392.1"/>
    </source>
</evidence>
<gene>
    <name evidence="2" type="ORF">GNZ13_44385</name>
</gene>
<accession>A0A972SNM6</accession>
<keyword evidence="3" id="KW-1185">Reference proteome</keyword>
<feature type="region of interest" description="Disordered" evidence="1">
    <location>
        <begin position="111"/>
        <end position="133"/>
    </location>
</feature>
<evidence type="ECO:0000313" key="3">
    <source>
        <dbReference type="Proteomes" id="UP000655523"/>
    </source>
</evidence>
<dbReference type="EMBL" id="WOEZ01000266">
    <property type="protein sequence ID" value="NPT61392.1"/>
    <property type="molecule type" value="Genomic_DNA"/>
</dbReference>
<dbReference type="RefSeq" id="WP_172177022.1">
    <property type="nucleotide sequence ID" value="NZ_WOEZ01000266.1"/>
</dbReference>
<reference evidence="2 3" key="1">
    <citation type="submission" date="2019-11" db="EMBL/GenBank/DDBJ databases">
        <title>Metabolism of dissolved organic matter in forest soils.</title>
        <authorList>
            <person name="Cyle K.T."/>
            <person name="Wilhelm R.C."/>
            <person name="Martinez C.E."/>
        </authorList>
    </citation>
    <scope>NUCLEOTIDE SEQUENCE [LARGE SCALE GENOMIC DNA]</scope>
    <source>
        <strain evidence="2 3">5N</strain>
    </source>
</reference>
<comment type="caution">
    <text evidence="2">The sequence shown here is derived from an EMBL/GenBank/DDBJ whole genome shotgun (WGS) entry which is preliminary data.</text>
</comment>
<dbReference type="Proteomes" id="UP000655523">
    <property type="component" value="Unassembled WGS sequence"/>
</dbReference>
<proteinExistence type="predicted"/>
<organism evidence="2 3">
    <name type="scientific">Paraburkholderia elongata</name>
    <dbReference type="NCBI Taxonomy" id="2675747"/>
    <lineage>
        <taxon>Bacteria</taxon>
        <taxon>Pseudomonadati</taxon>
        <taxon>Pseudomonadota</taxon>
        <taxon>Betaproteobacteria</taxon>
        <taxon>Burkholderiales</taxon>
        <taxon>Burkholderiaceae</taxon>
        <taxon>Paraburkholderia</taxon>
    </lineage>
</organism>
<dbReference type="AlphaFoldDB" id="A0A972SNM6"/>
<evidence type="ECO:0000256" key="1">
    <source>
        <dbReference type="SAM" id="MobiDB-lite"/>
    </source>
</evidence>
<feature type="region of interest" description="Disordered" evidence="1">
    <location>
        <begin position="142"/>
        <end position="161"/>
    </location>
</feature>